<dbReference type="PANTHER" id="PTHR16220">
    <property type="entry name" value="WD REPEAT PROTEIN 8-RELATED"/>
    <property type="match status" value="1"/>
</dbReference>
<keyword evidence="1" id="KW-1133">Transmembrane helix</keyword>
<dbReference type="Gene3D" id="2.120.10.30">
    <property type="entry name" value="TolB, C-terminal domain"/>
    <property type="match status" value="1"/>
</dbReference>
<keyword evidence="1" id="KW-0472">Membrane</keyword>
<dbReference type="Proteomes" id="UP000008312">
    <property type="component" value="Unassembled WGS sequence"/>
</dbReference>
<keyword evidence="1" id="KW-0812">Transmembrane</keyword>
<evidence type="ECO:0000313" key="3">
    <source>
        <dbReference type="Proteomes" id="UP000008312"/>
    </source>
</evidence>
<dbReference type="InParanoid" id="D8M2I6"/>
<dbReference type="GO" id="GO:0005815">
    <property type="term" value="C:microtubule organizing center"/>
    <property type="evidence" value="ECO:0007669"/>
    <property type="project" value="TreeGrafter"/>
</dbReference>
<gene>
    <name evidence="2" type="ORF">GSBLH_T00006429001</name>
</gene>
<protein>
    <recommendedName>
        <fullName evidence="4">Anaphase-promoting complex subunit 4 WD40 domain-containing protein</fullName>
    </recommendedName>
</protein>
<dbReference type="GeneID" id="24922553"/>
<keyword evidence="3" id="KW-1185">Reference proteome</keyword>
<dbReference type="GO" id="GO:1990811">
    <property type="term" value="C:MWP complex"/>
    <property type="evidence" value="ECO:0007669"/>
    <property type="project" value="TreeGrafter"/>
</dbReference>
<dbReference type="InterPro" id="IPR011044">
    <property type="entry name" value="Quino_amine_DH_bsu"/>
</dbReference>
<dbReference type="OrthoDB" id="308690at2759"/>
<name>D8M2I6_BLAHO</name>
<dbReference type="InterPro" id="IPR015943">
    <property type="entry name" value="WD40/YVTN_repeat-like_dom_sf"/>
</dbReference>
<dbReference type="AlphaFoldDB" id="D8M2I6"/>
<evidence type="ECO:0008006" key="4">
    <source>
        <dbReference type="Google" id="ProtNLM"/>
    </source>
</evidence>
<sequence length="533" mass="60104">MDHITVACKKPIQSHGNGTSLMSFIAVFYALAIASTILILLYRNKHFMSGYSLVNTQKEESGARHSIVIYSPEYTYSGKSCCYSPDGQYLLFSNGKEVEILTVTDQVIRFTLYCSDRVDYAEWSPDSSHILCLVRRNGSVEVFSLQNLSWNVAFRNDDSSILSVRWAPDNEHILVLNECALQTSIWSIRSKRLITLPGFRDLRRYCSFSQDGKWLAFLHRLSTNGTHQQDAVSIVSAVNWECVNTFPISTTQAINISWTNQDHYLSILDHPVYNQYCLYSLDGTECFKYAPNTPSLGSVVQQTAHSLPLLAFGGFEGNFKLFDTESLVILRELCVFSDMGGKETVSNLVIAITKAHLHRTSEAGRSLSLPENTRAPAERSSRCVRAADRDRFVLFSPKNSTEGNYFFETETGIPTAAIPTPTMARLCVSLRWLTGRSSVKDLGIHSVEFSQDDRFVALKENSRASILWVWDVKRDCLAVNVVFKSPILAFAWSPQQSRLAIVTSNLTLYLWEPGEITWSIIPNRGGWERRSEV</sequence>
<reference evidence="2" key="1">
    <citation type="submission" date="2010-02" db="EMBL/GenBank/DDBJ databases">
        <title>Sequencing and annotation of the Blastocystis hominis genome.</title>
        <authorList>
            <person name="Wincker P."/>
        </authorList>
    </citation>
    <scope>NUCLEOTIDE SEQUENCE</scope>
    <source>
        <strain evidence="2">Singapore isolate B</strain>
    </source>
</reference>
<dbReference type="OMA" id="CWHLNGD"/>
<dbReference type="InterPro" id="IPR011042">
    <property type="entry name" value="6-blade_b-propeller_TolB-like"/>
</dbReference>
<dbReference type="SUPFAM" id="SSF50969">
    <property type="entry name" value="YVTN repeat-like/Quinoprotein amine dehydrogenase"/>
    <property type="match status" value="1"/>
</dbReference>
<feature type="transmembrane region" description="Helical" evidence="1">
    <location>
        <begin position="20"/>
        <end position="42"/>
    </location>
</feature>
<dbReference type="InterPro" id="IPR052778">
    <property type="entry name" value="Centrosome-WD_assoc"/>
</dbReference>
<dbReference type="SUPFAM" id="SSF101908">
    <property type="entry name" value="Putative isomerase YbhE"/>
    <property type="match status" value="1"/>
</dbReference>
<dbReference type="EMBL" id="FN668649">
    <property type="protein sequence ID" value="CBK22275.2"/>
    <property type="molecule type" value="Genomic_DNA"/>
</dbReference>
<dbReference type="RefSeq" id="XP_012896323.1">
    <property type="nucleotide sequence ID" value="XM_013040869.1"/>
</dbReference>
<proteinExistence type="predicted"/>
<accession>D8M2I6</accession>
<dbReference type="PANTHER" id="PTHR16220:SF0">
    <property type="entry name" value="WD REPEAT-CONTAINING PROTEIN WRAP73"/>
    <property type="match status" value="1"/>
</dbReference>
<dbReference type="Gene3D" id="2.130.10.10">
    <property type="entry name" value="YVTN repeat-like/Quinoprotein amine dehydrogenase"/>
    <property type="match status" value="1"/>
</dbReference>
<organism evidence="2">
    <name type="scientific">Blastocystis hominis</name>
    <dbReference type="NCBI Taxonomy" id="12968"/>
    <lineage>
        <taxon>Eukaryota</taxon>
        <taxon>Sar</taxon>
        <taxon>Stramenopiles</taxon>
        <taxon>Bigyra</taxon>
        <taxon>Opalozoa</taxon>
        <taxon>Opalinata</taxon>
        <taxon>Blastocystidae</taxon>
        <taxon>Blastocystis</taxon>
    </lineage>
</organism>
<evidence type="ECO:0000256" key="1">
    <source>
        <dbReference type="SAM" id="Phobius"/>
    </source>
</evidence>
<evidence type="ECO:0000313" key="2">
    <source>
        <dbReference type="EMBL" id="CBK22275.2"/>
    </source>
</evidence>